<comment type="function">
    <text evidence="6">May nick specific sequences that contain T:G mispairs resulting from m5C-deamination.</text>
</comment>
<gene>
    <name evidence="7" type="ORF">SAMN05216521_104534</name>
</gene>
<organism evidence="7 8">
    <name type="scientific">Enterocloster clostridioformis</name>
    <dbReference type="NCBI Taxonomy" id="1531"/>
    <lineage>
        <taxon>Bacteria</taxon>
        <taxon>Bacillati</taxon>
        <taxon>Bacillota</taxon>
        <taxon>Clostridia</taxon>
        <taxon>Lachnospirales</taxon>
        <taxon>Lachnospiraceae</taxon>
        <taxon>Enterocloster</taxon>
    </lineage>
</organism>
<protein>
    <recommendedName>
        <fullName evidence="6">Very short patch repair endonuclease</fullName>
        <ecNumber evidence="6">3.1.-.-</ecNumber>
    </recommendedName>
</protein>
<dbReference type="SUPFAM" id="SSF52980">
    <property type="entry name" value="Restriction endonuclease-like"/>
    <property type="match status" value="1"/>
</dbReference>
<dbReference type="AlphaFoldDB" id="A0A1I0IV07"/>
<dbReference type="EMBL" id="FOIO01000045">
    <property type="protein sequence ID" value="SEU01165.1"/>
    <property type="molecule type" value="Genomic_DNA"/>
</dbReference>
<dbReference type="EC" id="3.1.-.-" evidence="6"/>
<reference evidence="7 8" key="1">
    <citation type="submission" date="2016-10" db="EMBL/GenBank/DDBJ databases">
        <authorList>
            <person name="Varghese N."/>
            <person name="Submissions S."/>
        </authorList>
    </citation>
    <scope>NUCLEOTIDE SEQUENCE [LARGE SCALE GENOMIC DNA]</scope>
    <source>
        <strain evidence="7 8">NLAE-zl-C196</strain>
    </source>
</reference>
<evidence type="ECO:0000256" key="2">
    <source>
        <dbReference type="ARBA" id="ARBA00022759"/>
    </source>
</evidence>
<evidence type="ECO:0000256" key="1">
    <source>
        <dbReference type="ARBA" id="ARBA00022722"/>
    </source>
</evidence>
<accession>A0A1I0IV07</accession>
<dbReference type="RefSeq" id="WP_074663574.1">
    <property type="nucleotide sequence ID" value="NZ_FOIO01000045.1"/>
</dbReference>
<dbReference type="InterPro" id="IPR011335">
    <property type="entry name" value="Restrct_endonuc-II-like"/>
</dbReference>
<evidence type="ECO:0000256" key="4">
    <source>
        <dbReference type="ARBA" id="ARBA00022801"/>
    </source>
</evidence>
<dbReference type="Pfam" id="PF03852">
    <property type="entry name" value="Vsr"/>
    <property type="match status" value="1"/>
</dbReference>
<comment type="caution">
    <text evidence="7">The sequence shown here is derived from an EMBL/GenBank/DDBJ whole genome shotgun (WGS) entry which is preliminary data.</text>
</comment>
<dbReference type="GO" id="GO:0006298">
    <property type="term" value="P:mismatch repair"/>
    <property type="evidence" value="ECO:0007669"/>
    <property type="project" value="UniProtKB-UniRule"/>
</dbReference>
<evidence type="ECO:0000313" key="8">
    <source>
        <dbReference type="Proteomes" id="UP000182121"/>
    </source>
</evidence>
<evidence type="ECO:0000313" key="7">
    <source>
        <dbReference type="EMBL" id="SEU01165.1"/>
    </source>
</evidence>
<proteinExistence type="inferred from homology"/>
<name>A0A1I0IV07_9FIRM</name>
<dbReference type="NCBIfam" id="TIGR00632">
    <property type="entry name" value="vsr"/>
    <property type="match status" value="1"/>
</dbReference>
<keyword evidence="2 6" id="KW-0255">Endonuclease</keyword>
<keyword evidence="1 6" id="KW-0540">Nuclease</keyword>
<dbReference type="Proteomes" id="UP000182121">
    <property type="component" value="Unassembled WGS sequence"/>
</dbReference>
<comment type="similarity">
    <text evidence="6">Belongs to the vsr family.</text>
</comment>
<dbReference type="GO" id="GO:0016787">
    <property type="term" value="F:hydrolase activity"/>
    <property type="evidence" value="ECO:0007669"/>
    <property type="project" value="UniProtKB-KW"/>
</dbReference>
<sequence>MADIKTKDARSKNMSAIKSKETKPEIYLRKLLFSRGYRYRKNVSYIFGHPDIYLGKYKTAIFVHGCFWHRHQKCKFAYSPKSNVEFWEKKFERNIIRDKVVSQTLFDTNIKCLIVWECTIKKMKKDIKMESEILEKIICFLENELLYMEL</sequence>
<evidence type="ECO:0000256" key="5">
    <source>
        <dbReference type="ARBA" id="ARBA00023204"/>
    </source>
</evidence>
<keyword evidence="3 6" id="KW-0227">DNA damage</keyword>
<evidence type="ECO:0000256" key="6">
    <source>
        <dbReference type="PIRNR" id="PIRNR018267"/>
    </source>
</evidence>
<dbReference type="CDD" id="cd00221">
    <property type="entry name" value="Vsr"/>
    <property type="match status" value="1"/>
</dbReference>
<dbReference type="Gene3D" id="3.40.960.10">
    <property type="entry name" value="VSR Endonuclease"/>
    <property type="match status" value="1"/>
</dbReference>
<dbReference type="GO" id="GO:0004519">
    <property type="term" value="F:endonuclease activity"/>
    <property type="evidence" value="ECO:0007669"/>
    <property type="project" value="UniProtKB-KW"/>
</dbReference>
<dbReference type="InterPro" id="IPR004603">
    <property type="entry name" value="DNA_mismatch_endonuc_vsr"/>
</dbReference>
<keyword evidence="4 6" id="KW-0378">Hydrolase</keyword>
<evidence type="ECO:0000256" key="3">
    <source>
        <dbReference type="ARBA" id="ARBA00022763"/>
    </source>
</evidence>
<dbReference type="PIRSF" id="PIRSF018267">
    <property type="entry name" value="VSR_endonuc"/>
    <property type="match status" value="1"/>
</dbReference>
<keyword evidence="5 6" id="KW-0234">DNA repair</keyword>